<dbReference type="Proteomes" id="UP000775213">
    <property type="component" value="Unassembled WGS sequence"/>
</dbReference>
<evidence type="ECO:0008006" key="21">
    <source>
        <dbReference type="Google" id="ProtNLM"/>
    </source>
</evidence>
<evidence type="ECO:0000256" key="16">
    <source>
        <dbReference type="SAM" id="SignalP"/>
    </source>
</evidence>
<dbReference type="FunFam" id="3.30.430.20:FF:000003">
    <property type="entry name" value="Cysteine-rich RLK (RECEPTOR-like protein kinase) 10"/>
    <property type="match status" value="1"/>
</dbReference>
<evidence type="ECO:0000259" key="17">
    <source>
        <dbReference type="PROSITE" id="PS50011"/>
    </source>
</evidence>
<dbReference type="SUPFAM" id="SSF56112">
    <property type="entry name" value="Protein kinase-like (PK-like)"/>
    <property type="match status" value="1"/>
</dbReference>
<proteinExistence type="predicted"/>
<evidence type="ECO:0000256" key="15">
    <source>
        <dbReference type="SAM" id="Phobius"/>
    </source>
</evidence>
<comment type="subcellular location">
    <subcellularLocation>
        <location evidence="1">Membrane</location>
        <topology evidence="1">Single-pass membrane protein</topology>
    </subcellularLocation>
</comment>
<keyword evidence="2" id="KW-0723">Serine/threonine-protein kinase</keyword>
<dbReference type="Gene3D" id="3.30.430.20">
    <property type="entry name" value="Gnk2 domain, C-X8-C-X2-C motif"/>
    <property type="match status" value="2"/>
</dbReference>
<evidence type="ECO:0000256" key="3">
    <source>
        <dbReference type="ARBA" id="ARBA00022679"/>
    </source>
</evidence>
<dbReference type="Gene3D" id="1.10.510.10">
    <property type="entry name" value="Transferase(Phosphotransferase) domain 1"/>
    <property type="match status" value="1"/>
</dbReference>
<dbReference type="EMBL" id="JAGFBR010000015">
    <property type="protein sequence ID" value="KAH0454379.1"/>
    <property type="molecule type" value="Genomic_DNA"/>
</dbReference>
<dbReference type="GO" id="GO:0006979">
    <property type="term" value="P:response to oxidative stress"/>
    <property type="evidence" value="ECO:0007669"/>
    <property type="project" value="UniProtKB-ARBA"/>
</dbReference>
<evidence type="ECO:0000256" key="7">
    <source>
        <dbReference type="ARBA" id="ARBA00022741"/>
    </source>
</evidence>
<keyword evidence="3" id="KW-0808">Transferase</keyword>
<keyword evidence="20" id="KW-1185">Reference proteome</keyword>
<feature type="compositionally biased region" description="Polar residues" evidence="14">
    <location>
        <begin position="270"/>
        <end position="286"/>
    </location>
</feature>
<dbReference type="InterPro" id="IPR008271">
    <property type="entry name" value="Ser/Thr_kinase_AS"/>
</dbReference>
<dbReference type="PANTHER" id="PTHR27002:SF1040">
    <property type="entry name" value="OS07G0538400 PROTEIN"/>
    <property type="match status" value="1"/>
</dbReference>
<evidence type="ECO:0000256" key="13">
    <source>
        <dbReference type="PROSITE-ProRule" id="PRU10141"/>
    </source>
</evidence>
<keyword evidence="8" id="KW-0418">Kinase</keyword>
<keyword evidence="6" id="KW-0677">Repeat</keyword>
<gene>
    <name evidence="19" type="ORF">IEQ34_016303</name>
</gene>
<evidence type="ECO:0000256" key="8">
    <source>
        <dbReference type="ARBA" id="ARBA00022777"/>
    </source>
</evidence>
<evidence type="ECO:0000313" key="20">
    <source>
        <dbReference type="Proteomes" id="UP000775213"/>
    </source>
</evidence>
<keyword evidence="12" id="KW-0325">Glycoprotein</keyword>
<feature type="chain" id="PRO_5043406435" description="Cysteine-rich receptor-like protein kinase 10" evidence="16">
    <location>
        <begin position="25"/>
        <end position="727"/>
    </location>
</feature>
<dbReference type="FunFam" id="1.10.510.10:FF:000129">
    <property type="entry name" value="cysteine-rich receptor-like protein kinase 10"/>
    <property type="match status" value="1"/>
</dbReference>
<evidence type="ECO:0000256" key="6">
    <source>
        <dbReference type="ARBA" id="ARBA00022737"/>
    </source>
</evidence>
<feature type="domain" description="Gnk2-homologous" evidence="18">
    <location>
        <begin position="25"/>
        <end position="127"/>
    </location>
</feature>
<dbReference type="GO" id="GO:0004674">
    <property type="term" value="F:protein serine/threonine kinase activity"/>
    <property type="evidence" value="ECO:0007669"/>
    <property type="project" value="UniProtKB-KW"/>
</dbReference>
<keyword evidence="9 13" id="KW-0067">ATP-binding</keyword>
<evidence type="ECO:0000256" key="9">
    <source>
        <dbReference type="ARBA" id="ARBA00022840"/>
    </source>
</evidence>
<accession>A0AAV7FXQ3</accession>
<dbReference type="InterPro" id="IPR038408">
    <property type="entry name" value="GNK2_sf"/>
</dbReference>
<evidence type="ECO:0000256" key="4">
    <source>
        <dbReference type="ARBA" id="ARBA00022692"/>
    </source>
</evidence>
<dbReference type="PROSITE" id="PS00108">
    <property type="entry name" value="PROTEIN_KINASE_ST"/>
    <property type="match status" value="1"/>
</dbReference>
<dbReference type="PANTHER" id="PTHR27002">
    <property type="entry name" value="RECEPTOR-LIKE SERINE/THREONINE-PROTEIN KINASE SD1-8"/>
    <property type="match status" value="1"/>
</dbReference>
<feature type="domain" description="Protein kinase" evidence="17">
    <location>
        <begin position="350"/>
        <end position="625"/>
    </location>
</feature>
<comment type="caution">
    <text evidence="19">The sequence shown here is derived from an EMBL/GenBank/DDBJ whole genome shotgun (WGS) entry which is preliminary data.</text>
</comment>
<dbReference type="GO" id="GO:0005886">
    <property type="term" value="C:plasma membrane"/>
    <property type="evidence" value="ECO:0007669"/>
    <property type="project" value="TreeGrafter"/>
</dbReference>
<feature type="signal peptide" evidence="16">
    <location>
        <begin position="1"/>
        <end position="24"/>
    </location>
</feature>
<dbReference type="InterPro" id="IPR017441">
    <property type="entry name" value="Protein_kinase_ATP_BS"/>
</dbReference>
<sequence>MISTQSMAFFFLVLLSLFASPATADPLYNICGSTGNFTSNSNYSSNLNLVLSTLSSNASATGFATFTTGSIPDRVRGLTLCRGDTGAANCLSCISTATSDIQQLCPNSKDATIWYDYCQLRYSNQDFLYAPDVTSNIKVFMWNSQNVSADELLLFETLTPELMGNMSDLAVRNASRLFATGETVLRAGDRIYGLVQCARDVSVGDCRTCLKGTVDQITRDPLKGKRGGRTLGMWCNMRYELYKFYNGTSMLQFTPAQPPSPLSPPNGSSTANSTRARTDSSQGGSSKVGTILAITIPVVVALVLIATICICFWRRRSITKVPGEADPEEITEVESILFDLSTLKVATANFSELNKLGEGGFGSVYKGILPDGQEIAVKRLSTGSGQGLKELKNELVLIANLQHRNLVRLHGVCLEDQEKLLVYEYVPNKSLDTILFDPTKSKLLCWVKRYKIIGGIARGLLYLHEDSQLKIIHRDLKASNILLDAEMNPKISDFGMARLFGEDETQGMTNRIVGTYGYMAPEYGMHGHFSVKSDVFSFGVLVLEIITGKSNNGFFNSELSEDLLSYVWDNWNKGTIIEIVDPALTKLFPRDEVMRCIQIGLLCTQQEPSQRPTMTTVVVMLNSYSMSIEAPSAPAFFVGRSGINTNEFSRNSDIPEDGTYKSSSTMMPMSPNEQSLALNACRRARLIHPTIDRRVASLPPHFGSSESGAATCPLAGVGAGTGGGVLK</sequence>
<dbReference type="AlphaFoldDB" id="A0AAV7FXQ3"/>
<dbReference type="FunFam" id="3.30.200.20:FF:000142">
    <property type="entry name" value="Cysteine-rich receptor-like protein kinase 10"/>
    <property type="match status" value="1"/>
</dbReference>
<evidence type="ECO:0000259" key="18">
    <source>
        <dbReference type="PROSITE" id="PS51473"/>
    </source>
</evidence>
<keyword evidence="10 15" id="KW-1133">Transmembrane helix</keyword>
<keyword evidence="11 15" id="KW-0472">Membrane</keyword>
<dbReference type="CDD" id="cd23509">
    <property type="entry name" value="Gnk2-like"/>
    <property type="match status" value="2"/>
</dbReference>
<feature type="compositionally biased region" description="Polar residues" evidence="14">
    <location>
        <begin position="660"/>
        <end position="669"/>
    </location>
</feature>
<evidence type="ECO:0000256" key="1">
    <source>
        <dbReference type="ARBA" id="ARBA00004167"/>
    </source>
</evidence>
<evidence type="ECO:0000256" key="10">
    <source>
        <dbReference type="ARBA" id="ARBA00022989"/>
    </source>
</evidence>
<feature type="region of interest" description="Disordered" evidence="14">
    <location>
        <begin position="255"/>
        <end position="286"/>
    </location>
</feature>
<dbReference type="PROSITE" id="PS50011">
    <property type="entry name" value="PROTEIN_KINASE_DOM"/>
    <property type="match status" value="1"/>
</dbReference>
<dbReference type="PROSITE" id="PS51473">
    <property type="entry name" value="GNK2"/>
    <property type="match status" value="2"/>
</dbReference>
<dbReference type="SMART" id="SM00220">
    <property type="entry name" value="S_TKc"/>
    <property type="match status" value="1"/>
</dbReference>
<dbReference type="PROSITE" id="PS00107">
    <property type="entry name" value="PROTEIN_KINASE_ATP"/>
    <property type="match status" value="1"/>
</dbReference>
<dbReference type="InterPro" id="IPR000719">
    <property type="entry name" value="Prot_kinase_dom"/>
</dbReference>
<dbReference type="Gene3D" id="3.30.200.20">
    <property type="entry name" value="Phosphorylase Kinase, domain 1"/>
    <property type="match status" value="1"/>
</dbReference>
<dbReference type="InterPro" id="IPR001245">
    <property type="entry name" value="Ser-Thr/Tyr_kinase_cat_dom"/>
</dbReference>
<dbReference type="Pfam" id="PF01657">
    <property type="entry name" value="Stress-antifung"/>
    <property type="match status" value="2"/>
</dbReference>
<evidence type="ECO:0000256" key="5">
    <source>
        <dbReference type="ARBA" id="ARBA00022729"/>
    </source>
</evidence>
<organism evidence="19 20">
    <name type="scientific">Dendrobium chrysotoxum</name>
    <name type="common">Orchid</name>
    <dbReference type="NCBI Taxonomy" id="161865"/>
    <lineage>
        <taxon>Eukaryota</taxon>
        <taxon>Viridiplantae</taxon>
        <taxon>Streptophyta</taxon>
        <taxon>Embryophyta</taxon>
        <taxon>Tracheophyta</taxon>
        <taxon>Spermatophyta</taxon>
        <taxon>Magnoliopsida</taxon>
        <taxon>Liliopsida</taxon>
        <taxon>Asparagales</taxon>
        <taxon>Orchidaceae</taxon>
        <taxon>Epidendroideae</taxon>
        <taxon>Malaxideae</taxon>
        <taxon>Dendrobiinae</taxon>
        <taxon>Dendrobium</taxon>
    </lineage>
</organism>
<evidence type="ECO:0000256" key="14">
    <source>
        <dbReference type="SAM" id="MobiDB-lite"/>
    </source>
</evidence>
<reference evidence="19 20" key="1">
    <citation type="journal article" date="2021" name="Hortic Res">
        <title>Chromosome-scale assembly of the Dendrobium chrysotoxum genome enhances the understanding of orchid evolution.</title>
        <authorList>
            <person name="Zhang Y."/>
            <person name="Zhang G.Q."/>
            <person name="Zhang D."/>
            <person name="Liu X.D."/>
            <person name="Xu X.Y."/>
            <person name="Sun W.H."/>
            <person name="Yu X."/>
            <person name="Zhu X."/>
            <person name="Wang Z.W."/>
            <person name="Zhao X."/>
            <person name="Zhong W.Y."/>
            <person name="Chen H."/>
            <person name="Yin W.L."/>
            <person name="Huang T."/>
            <person name="Niu S.C."/>
            <person name="Liu Z.J."/>
        </authorList>
    </citation>
    <scope>NUCLEOTIDE SEQUENCE [LARGE SCALE GENOMIC DNA]</scope>
    <source>
        <strain evidence="19">Lindl</strain>
    </source>
</reference>
<dbReference type="Pfam" id="PF07714">
    <property type="entry name" value="PK_Tyr_Ser-Thr"/>
    <property type="match status" value="1"/>
</dbReference>
<protein>
    <recommendedName>
        <fullName evidence="21">Cysteine-rich receptor-like protein kinase 10</fullName>
    </recommendedName>
</protein>
<evidence type="ECO:0000256" key="2">
    <source>
        <dbReference type="ARBA" id="ARBA00022527"/>
    </source>
</evidence>
<evidence type="ECO:0000313" key="19">
    <source>
        <dbReference type="EMBL" id="KAH0454379.1"/>
    </source>
</evidence>
<evidence type="ECO:0000256" key="12">
    <source>
        <dbReference type="ARBA" id="ARBA00023180"/>
    </source>
</evidence>
<feature type="transmembrane region" description="Helical" evidence="15">
    <location>
        <begin position="291"/>
        <end position="313"/>
    </location>
</feature>
<name>A0AAV7FXQ3_DENCH</name>
<feature type="domain" description="Gnk2-homologous" evidence="18">
    <location>
        <begin position="135"/>
        <end position="244"/>
    </location>
</feature>
<dbReference type="InterPro" id="IPR011009">
    <property type="entry name" value="Kinase-like_dom_sf"/>
</dbReference>
<keyword evidence="5 16" id="KW-0732">Signal</keyword>
<dbReference type="InterPro" id="IPR002902">
    <property type="entry name" value="GNK2"/>
</dbReference>
<dbReference type="GO" id="GO:0005524">
    <property type="term" value="F:ATP binding"/>
    <property type="evidence" value="ECO:0007669"/>
    <property type="project" value="UniProtKB-UniRule"/>
</dbReference>
<feature type="binding site" evidence="13">
    <location>
        <position position="378"/>
    </location>
    <ligand>
        <name>ATP</name>
        <dbReference type="ChEBI" id="CHEBI:30616"/>
    </ligand>
</feature>
<keyword evidence="4 15" id="KW-0812">Transmembrane</keyword>
<keyword evidence="7 13" id="KW-0547">Nucleotide-binding</keyword>
<evidence type="ECO:0000256" key="11">
    <source>
        <dbReference type="ARBA" id="ARBA00023136"/>
    </source>
</evidence>
<feature type="region of interest" description="Disordered" evidence="14">
    <location>
        <begin position="648"/>
        <end position="669"/>
    </location>
</feature>
<dbReference type="CDD" id="cd14066">
    <property type="entry name" value="STKc_IRAK"/>
    <property type="match status" value="1"/>
</dbReference>